<dbReference type="InParanoid" id="A0A1D6KCA9"/>
<gene>
    <name evidence="1" type="ORF">ZEAMMB73_Zm00001d030370</name>
</gene>
<protein>
    <submittedName>
        <fullName evidence="1">Uncharacterized protein</fullName>
    </submittedName>
</protein>
<accession>A0A1D6KCA9</accession>
<dbReference type="AlphaFoldDB" id="A0A1D6KCA9"/>
<reference evidence="1" key="1">
    <citation type="submission" date="2015-12" db="EMBL/GenBank/DDBJ databases">
        <title>Update maize B73 reference genome by single molecule sequencing technologies.</title>
        <authorList>
            <consortium name="Maize Genome Sequencing Project"/>
            <person name="Ware D."/>
        </authorList>
    </citation>
    <scope>NUCLEOTIDE SEQUENCE [LARGE SCALE GENOMIC DNA]</scope>
    <source>
        <tissue evidence="1">Seedling</tissue>
    </source>
</reference>
<dbReference type="IntAct" id="A0A1D6KCA9">
    <property type="interactions" value="1"/>
</dbReference>
<evidence type="ECO:0000313" key="1">
    <source>
        <dbReference type="EMBL" id="ONM00904.1"/>
    </source>
</evidence>
<organism evidence="1">
    <name type="scientific">Zea mays</name>
    <name type="common">Maize</name>
    <dbReference type="NCBI Taxonomy" id="4577"/>
    <lineage>
        <taxon>Eukaryota</taxon>
        <taxon>Viridiplantae</taxon>
        <taxon>Streptophyta</taxon>
        <taxon>Embryophyta</taxon>
        <taxon>Tracheophyta</taxon>
        <taxon>Spermatophyta</taxon>
        <taxon>Magnoliopsida</taxon>
        <taxon>Liliopsida</taxon>
        <taxon>Poales</taxon>
        <taxon>Poaceae</taxon>
        <taxon>PACMAD clade</taxon>
        <taxon>Panicoideae</taxon>
        <taxon>Andropogonodae</taxon>
        <taxon>Andropogoneae</taxon>
        <taxon>Tripsacinae</taxon>
        <taxon>Zea</taxon>
    </lineage>
</organism>
<name>A0A1D6KCA9_MAIZE</name>
<proteinExistence type="predicted"/>
<sequence>MAGLILVVFSDVCSSYRASVDLICNGLLGFRPGVICSSD</sequence>
<dbReference type="EMBL" id="CM007647">
    <property type="protein sequence ID" value="ONM00904.1"/>
    <property type="molecule type" value="Genomic_DNA"/>
</dbReference>